<dbReference type="GO" id="GO:0046872">
    <property type="term" value="F:metal ion binding"/>
    <property type="evidence" value="ECO:0007669"/>
    <property type="project" value="UniProtKB-KW"/>
</dbReference>
<dbReference type="Pfam" id="PF01951">
    <property type="entry name" value="Archease"/>
    <property type="match status" value="1"/>
</dbReference>
<evidence type="ECO:0000313" key="6">
    <source>
        <dbReference type="EMBL" id="KTC96187.1"/>
    </source>
</evidence>
<dbReference type="AlphaFoldDB" id="A0A0W0TL08"/>
<keyword evidence="8" id="KW-1185">Reference proteome</keyword>
<dbReference type="RefSeq" id="WP_058446361.1">
    <property type="nucleotide sequence ID" value="NZ_CAAAHT010000011.1"/>
</dbReference>
<dbReference type="EMBL" id="LNYB01000081">
    <property type="protein sequence ID" value="KTC96187.1"/>
    <property type="molecule type" value="Genomic_DNA"/>
</dbReference>
<dbReference type="PANTHER" id="PTHR12682">
    <property type="entry name" value="ARCHEASE"/>
    <property type="match status" value="1"/>
</dbReference>
<name>A0A0W0TL08_9GAMM</name>
<evidence type="ECO:0000256" key="2">
    <source>
        <dbReference type="ARBA" id="ARBA00022694"/>
    </source>
</evidence>
<reference evidence="7 9" key="2">
    <citation type="submission" date="2018-06" db="EMBL/GenBank/DDBJ databases">
        <authorList>
            <consortium name="Pathogen Informatics"/>
            <person name="Doyle S."/>
        </authorList>
    </citation>
    <scope>NUCLEOTIDE SEQUENCE [LARGE SCALE GENOMIC DNA]</scope>
    <source>
        <strain evidence="7 9">NCTC12022</strain>
    </source>
</reference>
<organism evidence="6 8">
    <name type="scientific">Legionella feeleii</name>
    <dbReference type="NCBI Taxonomy" id="453"/>
    <lineage>
        <taxon>Bacteria</taxon>
        <taxon>Pseudomonadati</taxon>
        <taxon>Pseudomonadota</taxon>
        <taxon>Gammaproteobacteria</taxon>
        <taxon>Legionellales</taxon>
        <taxon>Legionellaceae</taxon>
        <taxon>Legionella</taxon>
    </lineage>
</organism>
<keyword evidence="2" id="KW-0819">tRNA processing</keyword>
<evidence type="ECO:0000259" key="5">
    <source>
        <dbReference type="Pfam" id="PF01951"/>
    </source>
</evidence>
<evidence type="ECO:0000256" key="3">
    <source>
        <dbReference type="ARBA" id="ARBA00022723"/>
    </source>
</evidence>
<evidence type="ECO:0000256" key="4">
    <source>
        <dbReference type="ARBA" id="ARBA00022837"/>
    </source>
</evidence>
<dbReference type="InterPro" id="IPR036820">
    <property type="entry name" value="Archease_dom_sf"/>
</dbReference>
<evidence type="ECO:0000313" key="7">
    <source>
        <dbReference type="EMBL" id="SPX61432.1"/>
    </source>
</evidence>
<dbReference type="PANTHER" id="PTHR12682:SF11">
    <property type="entry name" value="PROTEIN ARCHEASE"/>
    <property type="match status" value="1"/>
</dbReference>
<dbReference type="InterPro" id="IPR002804">
    <property type="entry name" value="Archease"/>
</dbReference>
<evidence type="ECO:0000313" key="8">
    <source>
        <dbReference type="Proteomes" id="UP000054698"/>
    </source>
</evidence>
<dbReference type="InterPro" id="IPR023572">
    <property type="entry name" value="Archease_dom"/>
</dbReference>
<dbReference type="EMBL" id="UASS01000022">
    <property type="protein sequence ID" value="SPX61432.1"/>
    <property type="molecule type" value="Genomic_DNA"/>
</dbReference>
<accession>A0A0W0TL08</accession>
<keyword evidence="3" id="KW-0479">Metal-binding</keyword>
<comment type="similarity">
    <text evidence="1">Belongs to the archease family.</text>
</comment>
<proteinExistence type="inferred from homology"/>
<sequence length="137" mass="15238">MSRKDNYFEHDADVGIIGYGTSMEACFADAAKAMFALMADLSAVHPSHEINVEFTEEDIELAFVTWLNLLIGQAQANNLILAEFELKKTGFFWQGKARGESWHAGIERGIEVKGATLTLLSVKQKDDLWQAKCVVDV</sequence>
<dbReference type="GO" id="GO:0008033">
    <property type="term" value="P:tRNA processing"/>
    <property type="evidence" value="ECO:0007669"/>
    <property type="project" value="UniProtKB-KW"/>
</dbReference>
<dbReference type="Proteomes" id="UP000251942">
    <property type="component" value="Unassembled WGS sequence"/>
</dbReference>
<dbReference type="STRING" id="453.Lfee_1985"/>
<dbReference type="Gene3D" id="3.55.10.10">
    <property type="entry name" value="Archease domain"/>
    <property type="match status" value="1"/>
</dbReference>
<dbReference type="SUPFAM" id="SSF69819">
    <property type="entry name" value="MTH1598-like"/>
    <property type="match status" value="1"/>
</dbReference>
<evidence type="ECO:0000313" key="9">
    <source>
        <dbReference type="Proteomes" id="UP000251942"/>
    </source>
</evidence>
<feature type="domain" description="Archease" evidence="5">
    <location>
        <begin position="7"/>
        <end position="137"/>
    </location>
</feature>
<reference evidence="6 8" key="1">
    <citation type="submission" date="2015-11" db="EMBL/GenBank/DDBJ databases">
        <title>Genomic analysis of 38 Legionella species identifies large and diverse effector repertoires.</title>
        <authorList>
            <person name="Burstein D."/>
            <person name="Amaro F."/>
            <person name="Zusman T."/>
            <person name="Lifshitz Z."/>
            <person name="Cohen O."/>
            <person name="Gilbert J.A."/>
            <person name="Pupko T."/>
            <person name="Shuman H.A."/>
            <person name="Segal G."/>
        </authorList>
    </citation>
    <scope>NUCLEOTIDE SEQUENCE [LARGE SCALE GENOMIC DNA]</scope>
    <source>
        <strain evidence="6 8">WO-44C</strain>
    </source>
</reference>
<protein>
    <submittedName>
        <fullName evidence="7">Archease</fullName>
    </submittedName>
</protein>
<gene>
    <name evidence="6" type="ORF">Lfee_1985</name>
    <name evidence="7" type="ORF">NCTC12022_02172</name>
</gene>
<evidence type="ECO:0000256" key="1">
    <source>
        <dbReference type="ARBA" id="ARBA00007963"/>
    </source>
</evidence>
<dbReference type="Proteomes" id="UP000054698">
    <property type="component" value="Unassembled WGS sequence"/>
</dbReference>
<dbReference type="PATRIC" id="fig|453.4.peg.2175"/>
<keyword evidence="4" id="KW-0106">Calcium</keyword>
<dbReference type="OrthoDB" id="9788587at2"/>